<dbReference type="EMBL" id="SPLM01000147">
    <property type="protein sequence ID" value="TMW55461.1"/>
    <property type="molecule type" value="Genomic_DNA"/>
</dbReference>
<sequence>MQRDALILRDGEADPSRLSDEGRSPTQERASDKVLGNWIDEIKELVQVRALRSQSLTLMEHSSAVAEIERAAARKPRRDSVDDAVLRHSRRAMSAENLSWSMLQQELGYPRPRGSIGRLSSRRSRNSRRESQSPGAEETDSATRPPFSDGKDGDKTSALESPASFDEDILEGDQEEEEGGEDEENNFLDERVAGVTGYTKDTDGIVFYEITVESATHGPLSAYKVRRRYSEFREFHQELKKVMRATASDQTHRYKAVGSAASSYQQYSSTADTMASSLHSEPLPASSSLRLPPLPDNGGFWSFLQGSSPSFLQHRARSFHEIVVFAQQDPHARASRLLNNFLGPPPDSSANAYVSLNRFAAPQLHFAVEIQERKEIARTINLKRRQLEPLYPPLPSTI</sequence>
<dbReference type="CDD" id="cd06093">
    <property type="entry name" value="PX_domain"/>
    <property type="match status" value="1"/>
</dbReference>
<proteinExistence type="predicted"/>
<dbReference type="GO" id="GO:0035091">
    <property type="term" value="F:phosphatidylinositol binding"/>
    <property type="evidence" value="ECO:0007669"/>
    <property type="project" value="InterPro"/>
</dbReference>
<feature type="compositionally biased region" description="Basic and acidic residues" evidence="1">
    <location>
        <begin position="1"/>
        <end position="23"/>
    </location>
</feature>
<keyword evidence="4" id="KW-1185">Reference proteome</keyword>
<feature type="compositionally biased region" description="Acidic residues" evidence="1">
    <location>
        <begin position="165"/>
        <end position="187"/>
    </location>
</feature>
<dbReference type="Gene3D" id="3.30.1520.10">
    <property type="entry name" value="Phox-like domain"/>
    <property type="match status" value="1"/>
</dbReference>
<dbReference type="AlphaFoldDB" id="A0A8K1C2V7"/>
<evidence type="ECO:0000256" key="1">
    <source>
        <dbReference type="SAM" id="MobiDB-lite"/>
    </source>
</evidence>
<dbReference type="Proteomes" id="UP000794436">
    <property type="component" value="Unassembled WGS sequence"/>
</dbReference>
<dbReference type="SUPFAM" id="SSF64268">
    <property type="entry name" value="PX domain"/>
    <property type="match status" value="1"/>
</dbReference>
<reference evidence="3" key="1">
    <citation type="submission" date="2019-03" db="EMBL/GenBank/DDBJ databases">
        <title>Long read genome sequence of the mycoparasitic Pythium oligandrum ATCC 38472 isolated from sugarbeet rhizosphere.</title>
        <authorList>
            <person name="Gaulin E."/>
        </authorList>
    </citation>
    <scope>NUCLEOTIDE SEQUENCE</scope>
    <source>
        <strain evidence="3">ATCC 38472_TT</strain>
    </source>
</reference>
<feature type="domain" description="PX" evidence="2">
    <location>
        <begin position="186"/>
        <end position="349"/>
    </location>
</feature>
<organism evidence="3 4">
    <name type="scientific">Pythium oligandrum</name>
    <name type="common">Mycoparasitic fungus</name>
    <dbReference type="NCBI Taxonomy" id="41045"/>
    <lineage>
        <taxon>Eukaryota</taxon>
        <taxon>Sar</taxon>
        <taxon>Stramenopiles</taxon>
        <taxon>Oomycota</taxon>
        <taxon>Peronosporomycetes</taxon>
        <taxon>Pythiales</taxon>
        <taxon>Pythiaceae</taxon>
        <taxon>Pythium</taxon>
    </lineage>
</organism>
<dbReference type="InterPro" id="IPR001683">
    <property type="entry name" value="PX_dom"/>
</dbReference>
<evidence type="ECO:0000313" key="3">
    <source>
        <dbReference type="EMBL" id="TMW55461.1"/>
    </source>
</evidence>
<evidence type="ECO:0000259" key="2">
    <source>
        <dbReference type="PROSITE" id="PS50195"/>
    </source>
</evidence>
<feature type="region of interest" description="Disordered" evidence="1">
    <location>
        <begin position="109"/>
        <end position="188"/>
    </location>
</feature>
<evidence type="ECO:0000313" key="4">
    <source>
        <dbReference type="Proteomes" id="UP000794436"/>
    </source>
</evidence>
<name>A0A8K1C2V7_PYTOL</name>
<protein>
    <recommendedName>
        <fullName evidence="2">PX domain-containing protein</fullName>
    </recommendedName>
</protein>
<comment type="caution">
    <text evidence="3">The sequence shown here is derived from an EMBL/GenBank/DDBJ whole genome shotgun (WGS) entry which is preliminary data.</text>
</comment>
<dbReference type="SMART" id="SM00312">
    <property type="entry name" value="PX"/>
    <property type="match status" value="1"/>
</dbReference>
<dbReference type="OrthoDB" id="120526at2759"/>
<accession>A0A8K1C2V7</accession>
<gene>
    <name evidence="3" type="ORF">Poli38472_010343</name>
</gene>
<dbReference type="PROSITE" id="PS50195">
    <property type="entry name" value="PX"/>
    <property type="match status" value="1"/>
</dbReference>
<dbReference type="InterPro" id="IPR036871">
    <property type="entry name" value="PX_dom_sf"/>
</dbReference>
<feature type="region of interest" description="Disordered" evidence="1">
    <location>
        <begin position="1"/>
        <end position="31"/>
    </location>
</feature>